<dbReference type="InterPro" id="IPR004792">
    <property type="entry name" value="BaiN-like"/>
</dbReference>
<dbReference type="AlphaFoldDB" id="A0A415DYS4"/>
<comment type="cofactor">
    <cofactor evidence="1">
        <name>FAD</name>
        <dbReference type="ChEBI" id="CHEBI:57692"/>
    </cofactor>
</comment>
<dbReference type="Pfam" id="PF22780">
    <property type="entry name" value="HI0933_like_1st"/>
    <property type="match status" value="1"/>
</dbReference>
<feature type="domain" description="RsdA/BaiN/AoA(So)-like insert" evidence="5">
    <location>
        <begin position="170"/>
        <end position="320"/>
    </location>
</feature>
<dbReference type="PANTHER" id="PTHR42887">
    <property type="entry name" value="OS12G0638800 PROTEIN"/>
    <property type="match status" value="1"/>
</dbReference>
<dbReference type="InterPro" id="IPR055178">
    <property type="entry name" value="RsdA/BaiN/AoA(So)-like_dom"/>
</dbReference>
<accession>A0A415DYS4</accession>
<dbReference type="Pfam" id="PF03486">
    <property type="entry name" value="HI0933_like"/>
    <property type="match status" value="2"/>
</dbReference>
<sequence>MIDICIIGGGAAGMTAAICAKEKNPSLDVLIIEKKEQMGKKILASGNGKCNLTNIRCQNYRQTLAFFAHLGLLTRTDEEGRVYPYTEEARAVYTAMEKRIGILGIRTETSSQVLAVDKKEHFQIHTAKDCFEARKLLIACGGKAGPQFGTTGDGSKLAKQLGHHVTRLVPVLTAIDVKEDNRDLAGIRVKACVSLCHRGEIIAEETGELQFTKTGVSGICVFNLSRFLLLPQGKTIKDGFDDYRILIDFFPGKDNLTEVLLERSQMKGFEREHLLDFLVRGPIAERIYQLSKGDIKEMARLLRHFPLSPKGAKGWDYAQVTKGGVCLDEIDLTAMESKITKDLYFAGEVVDYDGPCGGYNLQYAFETGMLAGKEMANE</sequence>
<dbReference type="SUPFAM" id="SSF160996">
    <property type="entry name" value="HI0933 insert domain-like"/>
    <property type="match status" value="1"/>
</dbReference>
<dbReference type="SUPFAM" id="SSF51905">
    <property type="entry name" value="FAD/NAD(P)-binding domain"/>
    <property type="match status" value="1"/>
</dbReference>
<dbReference type="RefSeq" id="WP_118336146.1">
    <property type="nucleotide sequence ID" value="NZ_AP025567.1"/>
</dbReference>
<evidence type="ECO:0000256" key="3">
    <source>
        <dbReference type="ARBA" id="ARBA00022827"/>
    </source>
</evidence>
<evidence type="ECO:0000259" key="4">
    <source>
        <dbReference type="Pfam" id="PF03486"/>
    </source>
</evidence>
<dbReference type="InterPro" id="IPR057661">
    <property type="entry name" value="RsdA/BaiN/AoA(So)_Rossmann"/>
</dbReference>
<dbReference type="InterPro" id="IPR036188">
    <property type="entry name" value="FAD/NAD-bd_sf"/>
</dbReference>
<dbReference type="Gene3D" id="3.50.50.60">
    <property type="entry name" value="FAD/NAD(P)-binding domain"/>
    <property type="match status" value="1"/>
</dbReference>
<name>A0A415DYS4_9FIRM</name>
<protein>
    <submittedName>
        <fullName evidence="6">Aminoacetone oxidase family FAD-binding enzyme</fullName>
    </submittedName>
</protein>
<dbReference type="Proteomes" id="UP000284841">
    <property type="component" value="Unassembled WGS sequence"/>
</dbReference>
<proteinExistence type="predicted"/>
<evidence type="ECO:0000313" key="6">
    <source>
        <dbReference type="EMBL" id="RHJ86014.1"/>
    </source>
</evidence>
<evidence type="ECO:0000259" key="5">
    <source>
        <dbReference type="Pfam" id="PF22780"/>
    </source>
</evidence>
<dbReference type="EMBL" id="QRMS01000004">
    <property type="protein sequence ID" value="RHJ86014.1"/>
    <property type="molecule type" value="Genomic_DNA"/>
</dbReference>
<dbReference type="PRINTS" id="PR00411">
    <property type="entry name" value="PNDRDTASEI"/>
</dbReference>
<keyword evidence="7" id="KW-1185">Reference proteome</keyword>
<dbReference type="STRING" id="1776384.GCA_900086585_01735"/>
<feature type="domain" description="RsdA/BaiN/AoA(So)-like Rossmann fold-like" evidence="4">
    <location>
        <begin position="3"/>
        <end position="57"/>
    </location>
</feature>
<feature type="domain" description="RsdA/BaiN/AoA(So)-like Rossmann fold-like" evidence="4">
    <location>
        <begin position="61"/>
        <end position="373"/>
    </location>
</feature>
<dbReference type="Gene3D" id="1.10.8.260">
    <property type="entry name" value="HI0933 insert domain-like"/>
    <property type="match status" value="1"/>
</dbReference>
<organism evidence="6 7">
    <name type="scientific">Emergencia timonensis</name>
    <dbReference type="NCBI Taxonomy" id="1776384"/>
    <lineage>
        <taxon>Bacteria</taxon>
        <taxon>Bacillati</taxon>
        <taxon>Bacillota</taxon>
        <taxon>Clostridia</taxon>
        <taxon>Peptostreptococcales</taxon>
        <taxon>Anaerovoracaceae</taxon>
        <taxon>Emergencia</taxon>
    </lineage>
</organism>
<dbReference type="PANTHER" id="PTHR42887:SF2">
    <property type="entry name" value="OS12G0638800 PROTEIN"/>
    <property type="match status" value="1"/>
</dbReference>
<gene>
    <name evidence="6" type="ORF">DW099_14340</name>
</gene>
<reference evidence="6 7" key="1">
    <citation type="submission" date="2018-08" db="EMBL/GenBank/DDBJ databases">
        <title>A genome reference for cultivated species of the human gut microbiota.</title>
        <authorList>
            <person name="Zou Y."/>
            <person name="Xue W."/>
            <person name="Luo G."/>
        </authorList>
    </citation>
    <scope>NUCLEOTIDE SEQUENCE [LARGE SCALE GENOMIC DNA]</scope>
    <source>
        <strain evidence="6 7">AM07-24</strain>
    </source>
</reference>
<comment type="caution">
    <text evidence="6">The sequence shown here is derived from an EMBL/GenBank/DDBJ whole genome shotgun (WGS) entry which is preliminary data.</text>
</comment>
<keyword evidence="3" id="KW-0274">FAD</keyword>
<dbReference type="NCBIfam" id="TIGR00275">
    <property type="entry name" value="aminoacetone oxidase family FAD-binding enzyme"/>
    <property type="match status" value="1"/>
</dbReference>
<dbReference type="Gene3D" id="2.40.30.10">
    <property type="entry name" value="Translation factors"/>
    <property type="match status" value="1"/>
</dbReference>
<evidence type="ECO:0000256" key="1">
    <source>
        <dbReference type="ARBA" id="ARBA00001974"/>
    </source>
</evidence>
<keyword evidence="2" id="KW-0285">Flavoprotein</keyword>
<evidence type="ECO:0000256" key="2">
    <source>
        <dbReference type="ARBA" id="ARBA00022630"/>
    </source>
</evidence>
<dbReference type="InterPro" id="IPR023166">
    <property type="entry name" value="BaiN-like_dom_sf"/>
</dbReference>
<evidence type="ECO:0000313" key="7">
    <source>
        <dbReference type="Proteomes" id="UP000284841"/>
    </source>
</evidence>
<dbReference type="OrthoDB" id="9773233at2"/>